<sequence length="24" mass="2973">MSYIRQIQQFDLSKSNYLFFQSTK</sequence>
<accession>A0A0E9UKQ7</accession>
<proteinExistence type="predicted"/>
<name>A0A0E9UKQ7_ANGAN</name>
<dbReference type="EMBL" id="GBXM01043019">
    <property type="protein sequence ID" value="JAH65558.1"/>
    <property type="molecule type" value="Transcribed_RNA"/>
</dbReference>
<reference evidence="1" key="1">
    <citation type="submission" date="2014-11" db="EMBL/GenBank/DDBJ databases">
        <authorList>
            <person name="Amaro Gonzalez C."/>
        </authorList>
    </citation>
    <scope>NUCLEOTIDE SEQUENCE</scope>
</reference>
<reference evidence="1" key="2">
    <citation type="journal article" date="2015" name="Fish Shellfish Immunol.">
        <title>Early steps in the European eel (Anguilla anguilla)-Vibrio vulnificus interaction in the gills: Role of the RtxA13 toxin.</title>
        <authorList>
            <person name="Callol A."/>
            <person name="Pajuelo D."/>
            <person name="Ebbesson L."/>
            <person name="Teles M."/>
            <person name="MacKenzie S."/>
            <person name="Amaro C."/>
        </authorList>
    </citation>
    <scope>NUCLEOTIDE SEQUENCE</scope>
</reference>
<protein>
    <submittedName>
        <fullName evidence="1">Uncharacterized protein</fullName>
    </submittedName>
</protein>
<evidence type="ECO:0000313" key="1">
    <source>
        <dbReference type="EMBL" id="JAH65558.1"/>
    </source>
</evidence>
<dbReference type="AlphaFoldDB" id="A0A0E9UKQ7"/>
<organism evidence="1">
    <name type="scientific">Anguilla anguilla</name>
    <name type="common">European freshwater eel</name>
    <name type="synonym">Muraena anguilla</name>
    <dbReference type="NCBI Taxonomy" id="7936"/>
    <lineage>
        <taxon>Eukaryota</taxon>
        <taxon>Metazoa</taxon>
        <taxon>Chordata</taxon>
        <taxon>Craniata</taxon>
        <taxon>Vertebrata</taxon>
        <taxon>Euteleostomi</taxon>
        <taxon>Actinopterygii</taxon>
        <taxon>Neopterygii</taxon>
        <taxon>Teleostei</taxon>
        <taxon>Anguilliformes</taxon>
        <taxon>Anguillidae</taxon>
        <taxon>Anguilla</taxon>
    </lineage>
</organism>